<organism evidence="3 4">
    <name type="scientific">Plakobranchus ocellatus</name>
    <dbReference type="NCBI Taxonomy" id="259542"/>
    <lineage>
        <taxon>Eukaryota</taxon>
        <taxon>Metazoa</taxon>
        <taxon>Spiralia</taxon>
        <taxon>Lophotrochozoa</taxon>
        <taxon>Mollusca</taxon>
        <taxon>Gastropoda</taxon>
        <taxon>Heterobranchia</taxon>
        <taxon>Euthyneura</taxon>
        <taxon>Panpulmonata</taxon>
        <taxon>Sacoglossa</taxon>
        <taxon>Placobranchoidea</taxon>
        <taxon>Plakobranchidae</taxon>
        <taxon>Plakobranchus</taxon>
    </lineage>
</organism>
<proteinExistence type="inferred from homology"/>
<dbReference type="PANTHER" id="PTHR11461">
    <property type="entry name" value="SERINE PROTEASE INHIBITOR, SERPIN"/>
    <property type="match status" value="1"/>
</dbReference>
<keyword evidence="4" id="KW-1185">Reference proteome</keyword>
<dbReference type="Proteomes" id="UP000735302">
    <property type="component" value="Unassembled WGS sequence"/>
</dbReference>
<dbReference type="Pfam" id="PF00079">
    <property type="entry name" value="Serpin"/>
    <property type="match status" value="1"/>
</dbReference>
<dbReference type="PANTHER" id="PTHR11461:SF211">
    <property type="entry name" value="GH10112P-RELATED"/>
    <property type="match status" value="1"/>
</dbReference>
<sequence length="166" mass="19097">MTRVGRCKWTYHRTLLVTVLELPYSRDRFSLYILLPDKGPSSPWTLTRTRIRLEIAKFSLDIDEDMIERMKELGIQHLFDAKRINLRHMTSNPNAGVSQMKHRAVIAVDEGGTTASAATSVKIMLKSSPLQVKVNRPFLFVLRDKTAHMNFFMGRYVNPQGHNVLK</sequence>
<dbReference type="SUPFAM" id="SSF56574">
    <property type="entry name" value="Serpins"/>
    <property type="match status" value="1"/>
</dbReference>
<dbReference type="GO" id="GO:0004867">
    <property type="term" value="F:serine-type endopeptidase inhibitor activity"/>
    <property type="evidence" value="ECO:0007669"/>
    <property type="project" value="InterPro"/>
</dbReference>
<gene>
    <name evidence="3" type="ORF">PoB_007577700</name>
</gene>
<reference evidence="3 4" key="1">
    <citation type="journal article" date="2021" name="Elife">
        <title>Chloroplast acquisition without the gene transfer in kleptoplastic sea slugs, Plakobranchus ocellatus.</title>
        <authorList>
            <person name="Maeda T."/>
            <person name="Takahashi S."/>
            <person name="Yoshida T."/>
            <person name="Shimamura S."/>
            <person name="Takaki Y."/>
            <person name="Nagai Y."/>
            <person name="Toyoda A."/>
            <person name="Suzuki Y."/>
            <person name="Arimoto A."/>
            <person name="Ishii H."/>
            <person name="Satoh N."/>
            <person name="Nishiyama T."/>
            <person name="Hasebe M."/>
            <person name="Maruyama T."/>
            <person name="Minagawa J."/>
            <person name="Obokata J."/>
            <person name="Shigenobu S."/>
        </authorList>
    </citation>
    <scope>NUCLEOTIDE SEQUENCE [LARGE SCALE GENOMIC DNA]</scope>
</reference>
<dbReference type="PROSITE" id="PS00284">
    <property type="entry name" value="SERPIN"/>
    <property type="match status" value="1"/>
</dbReference>
<evidence type="ECO:0000256" key="1">
    <source>
        <dbReference type="ARBA" id="ARBA00009500"/>
    </source>
</evidence>
<dbReference type="InterPro" id="IPR042178">
    <property type="entry name" value="Serpin_sf_1"/>
</dbReference>
<dbReference type="InterPro" id="IPR023795">
    <property type="entry name" value="Serpin_CS"/>
</dbReference>
<evidence type="ECO:0000259" key="2">
    <source>
        <dbReference type="Pfam" id="PF00079"/>
    </source>
</evidence>
<dbReference type="InterPro" id="IPR036186">
    <property type="entry name" value="Serpin_sf"/>
</dbReference>
<evidence type="ECO:0000313" key="3">
    <source>
        <dbReference type="EMBL" id="GFO49272.1"/>
    </source>
</evidence>
<feature type="domain" description="Serpin" evidence="2">
    <location>
        <begin position="1"/>
        <end position="159"/>
    </location>
</feature>
<protein>
    <submittedName>
        <fullName evidence="3">Glia-derived nexin-like protein</fullName>
    </submittedName>
</protein>
<name>A0AAV4DY73_9GAST</name>
<dbReference type="Gene3D" id="3.30.497.10">
    <property type="entry name" value="Antithrombin, subunit I, domain 2"/>
    <property type="match status" value="1"/>
</dbReference>
<dbReference type="GO" id="GO:0005615">
    <property type="term" value="C:extracellular space"/>
    <property type="evidence" value="ECO:0007669"/>
    <property type="project" value="InterPro"/>
</dbReference>
<dbReference type="InterPro" id="IPR042185">
    <property type="entry name" value="Serpin_sf_2"/>
</dbReference>
<accession>A0AAV4DY73</accession>
<dbReference type="Gene3D" id="2.30.39.10">
    <property type="entry name" value="Alpha-1-antitrypsin, domain 1"/>
    <property type="match status" value="1"/>
</dbReference>
<dbReference type="InterPro" id="IPR023796">
    <property type="entry name" value="Serpin_dom"/>
</dbReference>
<comment type="similarity">
    <text evidence="1">Belongs to the serpin family.</text>
</comment>
<dbReference type="InterPro" id="IPR000215">
    <property type="entry name" value="Serpin_fam"/>
</dbReference>
<comment type="caution">
    <text evidence="3">The sequence shown here is derived from an EMBL/GenBank/DDBJ whole genome shotgun (WGS) entry which is preliminary data.</text>
</comment>
<dbReference type="EMBL" id="BLXT01008461">
    <property type="protein sequence ID" value="GFO49272.1"/>
    <property type="molecule type" value="Genomic_DNA"/>
</dbReference>
<dbReference type="AlphaFoldDB" id="A0AAV4DY73"/>
<evidence type="ECO:0000313" key="4">
    <source>
        <dbReference type="Proteomes" id="UP000735302"/>
    </source>
</evidence>